<comment type="caution">
    <text evidence="1">The sequence shown here is derived from an EMBL/GenBank/DDBJ whole genome shotgun (WGS) entry which is preliminary data.</text>
</comment>
<gene>
    <name evidence="1" type="ORF">GCM10018772_26360</name>
</gene>
<dbReference type="Proteomes" id="UP000630718">
    <property type="component" value="Unassembled WGS sequence"/>
</dbReference>
<organism evidence="1 2">
    <name type="scientific">Streptomyces fumanus</name>
    <dbReference type="NCBI Taxonomy" id="67302"/>
    <lineage>
        <taxon>Bacteria</taxon>
        <taxon>Bacillati</taxon>
        <taxon>Actinomycetota</taxon>
        <taxon>Actinomycetes</taxon>
        <taxon>Kitasatosporales</taxon>
        <taxon>Streptomycetaceae</taxon>
        <taxon>Streptomyces</taxon>
    </lineage>
</organism>
<dbReference type="EMBL" id="BNBI01000005">
    <property type="protein sequence ID" value="GHF00461.1"/>
    <property type="molecule type" value="Genomic_DNA"/>
</dbReference>
<reference evidence="1" key="1">
    <citation type="journal article" date="2014" name="Int. J. Syst. Evol. Microbiol.">
        <title>Complete genome sequence of Corynebacterium casei LMG S-19264T (=DSM 44701T), isolated from a smear-ripened cheese.</title>
        <authorList>
            <consortium name="US DOE Joint Genome Institute (JGI-PGF)"/>
            <person name="Walter F."/>
            <person name="Albersmeier A."/>
            <person name="Kalinowski J."/>
            <person name="Ruckert C."/>
        </authorList>
    </citation>
    <scope>NUCLEOTIDE SEQUENCE</scope>
    <source>
        <strain evidence="1">JCM 4477</strain>
    </source>
</reference>
<name>A0A919AER0_9ACTN</name>
<proteinExistence type="predicted"/>
<protein>
    <submittedName>
        <fullName evidence="1">Uncharacterized protein</fullName>
    </submittedName>
</protein>
<evidence type="ECO:0000313" key="1">
    <source>
        <dbReference type="EMBL" id="GHF00461.1"/>
    </source>
</evidence>
<keyword evidence="2" id="KW-1185">Reference proteome</keyword>
<dbReference type="AlphaFoldDB" id="A0A919AER0"/>
<evidence type="ECO:0000313" key="2">
    <source>
        <dbReference type="Proteomes" id="UP000630718"/>
    </source>
</evidence>
<sequence>MGRRGPAAGERRLTGGRAFLLVAPYPPARGTPPRAPALLTASTVPYGTGGALPAAATVPGHGIPPAPLRQRQVAEYCRR</sequence>
<accession>A0A919AER0</accession>
<reference evidence="1" key="2">
    <citation type="submission" date="2020-09" db="EMBL/GenBank/DDBJ databases">
        <authorList>
            <person name="Sun Q."/>
            <person name="Ohkuma M."/>
        </authorList>
    </citation>
    <scope>NUCLEOTIDE SEQUENCE</scope>
    <source>
        <strain evidence="1">JCM 4477</strain>
    </source>
</reference>